<keyword evidence="6" id="KW-0752">Steroid biosynthesis</keyword>
<evidence type="ECO:0000256" key="2">
    <source>
        <dbReference type="ARBA" id="ARBA00005377"/>
    </source>
</evidence>
<comment type="similarity">
    <text evidence="2">Belongs to the ERG28 family.</text>
</comment>
<evidence type="ECO:0000256" key="12">
    <source>
        <dbReference type="ARBA" id="ARBA00023221"/>
    </source>
</evidence>
<evidence type="ECO:0000256" key="4">
    <source>
        <dbReference type="ARBA" id="ARBA00022692"/>
    </source>
</evidence>
<dbReference type="AlphaFoldDB" id="A0AA39V7I4"/>
<keyword evidence="5" id="KW-0256">Endoplasmic reticulum</keyword>
<dbReference type="GO" id="GO:0016126">
    <property type="term" value="P:sterol biosynthetic process"/>
    <property type="evidence" value="ECO:0007669"/>
    <property type="project" value="UniProtKB-KW"/>
</dbReference>
<protein>
    <recommendedName>
        <fullName evidence="16">Ergosterol biosynthetic protein 28</fullName>
    </recommendedName>
</protein>
<evidence type="ECO:0000256" key="11">
    <source>
        <dbReference type="ARBA" id="ARBA00023166"/>
    </source>
</evidence>
<keyword evidence="7 13" id="KW-1133">Transmembrane helix</keyword>
<comment type="caution">
    <text evidence="14">The sequence shown here is derived from an EMBL/GenBank/DDBJ whole genome shotgun (WGS) entry which is preliminary data.</text>
</comment>
<feature type="transmembrane region" description="Helical" evidence="13">
    <location>
        <begin position="12"/>
        <end position="32"/>
    </location>
</feature>
<dbReference type="GO" id="GO:0005789">
    <property type="term" value="C:endoplasmic reticulum membrane"/>
    <property type="evidence" value="ECO:0007669"/>
    <property type="project" value="UniProtKB-SubCell"/>
</dbReference>
<keyword evidence="15" id="KW-1185">Reference proteome</keyword>
<organism evidence="14 15">
    <name type="scientific">Cladonia borealis</name>
    <dbReference type="NCBI Taxonomy" id="184061"/>
    <lineage>
        <taxon>Eukaryota</taxon>
        <taxon>Fungi</taxon>
        <taxon>Dikarya</taxon>
        <taxon>Ascomycota</taxon>
        <taxon>Pezizomycotina</taxon>
        <taxon>Lecanoromycetes</taxon>
        <taxon>OSLEUM clade</taxon>
        <taxon>Lecanoromycetidae</taxon>
        <taxon>Lecanorales</taxon>
        <taxon>Lecanorineae</taxon>
        <taxon>Cladoniaceae</taxon>
        <taxon>Cladonia</taxon>
    </lineage>
</organism>
<evidence type="ECO:0000256" key="5">
    <source>
        <dbReference type="ARBA" id="ARBA00022824"/>
    </source>
</evidence>
<evidence type="ECO:0000256" key="3">
    <source>
        <dbReference type="ARBA" id="ARBA00022516"/>
    </source>
</evidence>
<evidence type="ECO:0000256" key="13">
    <source>
        <dbReference type="SAM" id="Phobius"/>
    </source>
</evidence>
<dbReference type="InterPro" id="IPR005352">
    <property type="entry name" value="Erg28"/>
</dbReference>
<accession>A0AA39V7I4</accession>
<keyword evidence="8" id="KW-0756">Sterol biosynthesis</keyword>
<keyword evidence="10 13" id="KW-0472">Membrane</keyword>
<dbReference type="EMBL" id="JAFEKC020000002">
    <property type="protein sequence ID" value="KAK0516449.1"/>
    <property type="molecule type" value="Genomic_DNA"/>
</dbReference>
<evidence type="ECO:0000256" key="7">
    <source>
        <dbReference type="ARBA" id="ARBA00022989"/>
    </source>
</evidence>
<reference evidence="14" key="1">
    <citation type="submission" date="2023-03" db="EMBL/GenBank/DDBJ databases">
        <title>Complete genome of Cladonia borealis.</title>
        <authorList>
            <person name="Park H."/>
        </authorList>
    </citation>
    <scope>NUCLEOTIDE SEQUENCE</scope>
    <source>
        <strain evidence="14">ANT050790</strain>
    </source>
</reference>
<evidence type="ECO:0000313" key="14">
    <source>
        <dbReference type="EMBL" id="KAK0516449.1"/>
    </source>
</evidence>
<comment type="subcellular location">
    <subcellularLocation>
        <location evidence="1">Endoplasmic reticulum membrane</location>
        <topology evidence="1">Multi-pass membrane protein</topology>
    </subcellularLocation>
</comment>
<dbReference type="Proteomes" id="UP001166286">
    <property type="component" value="Unassembled WGS sequence"/>
</dbReference>
<dbReference type="GO" id="GO:0030674">
    <property type="term" value="F:protein-macromolecule adaptor activity"/>
    <property type="evidence" value="ECO:0007669"/>
    <property type="project" value="TreeGrafter"/>
</dbReference>
<dbReference type="PANTHER" id="PTHR15451:SF19">
    <property type="entry name" value="ERGOSTEROL BIOSYNTHETIC PROTEIN 28 HOMOLOG"/>
    <property type="match status" value="1"/>
</dbReference>
<dbReference type="PANTHER" id="PTHR15451">
    <property type="entry name" value="ERGOSTEROL BIOSYNTHETIC PROTEIN 28-RELATED"/>
    <property type="match status" value="1"/>
</dbReference>
<evidence type="ECO:0008006" key="16">
    <source>
        <dbReference type="Google" id="ProtNLM"/>
    </source>
</evidence>
<evidence type="ECO:0000256" key="1">
    <source>
        <dbReference type="ARBA" id="ARBA00004477"/>
    </source>
</evidence>
<feature type="transmembrane region" description="Helical" evidence="13">
    <location>
        <begin position="82"/>
        <end position="103"/>
    </location>
</feature>
<evidence type="ECO:0000313" key="15">
    <source>
        <dbReference type="Proteomes" id="UP001166286"/>
    </source>
</evidence>
<name>A0AA39V7I4_9LECA</name>
<evidence type="ECO:0000256" key="10">
    <source>
        <dbReference type="ARBA" id="ARBA00023136"/>
    </source>
</evidence>
<proteinExistence type="inferred from homology"/>
<evidence type="ECO:0000256" key="6">
    <source>
        <dbReference type="ARBA" id="ARBA00022955"/>
    </source>
</evidence>
<dbReference type="Pfam" id="PF03694">
    <property type="entry name" value="Erg28"/>
    <property type="match status" value="1"/>
</dbReference>
<keyword evidence="9" id="KW-0443">Lipid metabolism</keyword>
<keyword evidence="12" id="KW-0753">Steroid metabolism</keyword>
<feature type="transmembrane region" description="Helical" evidence="13">
    <location>
        <begin position="115"/>
        <end position="133"/>
    </location>
</feature>
<gene>
    <name evidence="14" type="ORF">JMJ35_001052</name>
</gene>
<sequence length="135" mass="15159">MNSLLPSHEGMLPYWLLLISLFSVMNTVQCYRTKSFALRTYEGPASASQVTDFGARMFGTWTCLSCVVRIFAAYNIGNREVYLLALWTYLIALGHFASEWMAYGTMKAGKGLAPVLIVAGGSVCWMITQWNFYVE</sequence>
<evidence type="ECO:0000256" key="9">
    <source>
        <dbReference type="ARBA" id="ARBA00023098"/>
    </source>
</evidence>
<keyword evidence="4 13" id="KW-0812">Transmembrane</keyword>
<keyword evidence="11" id="KW-1207">Sterol metabolism</keyword>
<keyword evidence="3" id="KW-0444">Lipid biosynthesis</keyword>
<evidence type="ECO:0000256" key="8">
    <source>
        <dbReference type="ARBA" id="ARBA00023011"/>
    </source>
</evidence>